<feature type="compositionally biased region" description="Polar residues" evidence="1">
    <location>
        <begin position="1219"/>
        <end position="1257"/>
    </location>
</feature>
<organism evidence="4 5">
    <name type="scientific">Schistosoma margrebowiei</name>
    <dbReference type="NCBI Taxonomy" id="48269"/>
    <lineage>
        <taxon>Eukaryota</taxon>
        <taxon>Metazoa</taxon>
        <taxon>Spiralia</taxon>
        <taxon>Lophotrochozoa</taxon>
        <taxon>Platyhelminthes</taxon>
        <taxon>Trematoda</taxon>
        <taxon>Digenea</taxon>
        <taxon>Strigeidida</taxon>
        <taxon>Schistosomatoidea</taxon>
        <taxon>Schistosomatidae</taxon>
        <taxon>Schistosoma</taxon>
    </lineage>
</organism>
<dbReference type="Gene3D" id="3.80.10.10">
    <property type="entry name" value="Ribonuclease Inhibitor"/>
    <property type="match status" value="1"/>
</dbReference>
<evidence type="ECO:0000313" key="5">
    <source>
        <dbReference type="Proteomes" id="UP000277204"/>
    </source>
</evidence>
<dbReference type="SMART" id="SM00642">
    <property type="entry name" value="Aamy"/>
    <property type="match status" value="1"/>
</dbReference>
<dbReference type="Gene3D" id="3.20.20.80">
    <property type="entry name" value="Glycosidases"/>
    <property type="match status" value="1"/>
</dbReference>
<evidence type="ECO:0000259" key="3">
    <source>
        <dbReference type="PROSITE" id="PS50181"/>
    </source>
</evidence>
<dbReference type="InterPro" id="IPR017853">
    <property type="entry name" value="GH"/>
</dbReference>
<evidence type="ECO:0000256" key="1">
    <source>
        <dbReference type="SAM" id="MobiDB-lite"/>
    </source>
</evidence>
<gene>
    <name evidence="4" type="ORF">SMRZ_LOCUS5063</name>
</gene>
<evidence type="ECO:0000256" key="2">
    <source>
        <dbReference type="SAM" id="SignalP"/>
    </source>
</evidence>
<reference evidence="4 5" key="1">
    <citation type="submission" date="2018-11" db="EMBL/GenBank/DDBJ databases">
        <authorList>
            <consortium name="Pathogen Informatics"/>
        </authorList>
    </citation>
    <scope>NUCLEOTIDE SEQUENCE [LARGE SCALE GENOMIC DNA]</scope>
    <source>
        <strain evidence="4 5">Zambia</strain>
    </source>
</reference>
<dbReference type="GO" id="GO:0009313">
    <property type="term" value="P:oligosaccharide catabolic process"/>
    <property type="evidence" value="ECO:0007669"/>
    <property type="project" value="TreeGrafter"/>
</dbReference>
<dbReference type="EMBL" id="UZAI01001681">
    <property type="protein sequence ID" value="VDO64368.1"/>
    <property type="molecule type" value="Genomic_DNA"/>
</dbReference>
<feature type="signal peptide" evidence="2">
    <location>
        <begin position="1"/>
        <end position="19"/>
    </location>
</feature>
<dbReference type="SUPFAM" id="SSF81383">
    <property type="entry name" value="F-box domain"/>
    <property type="match status" value="1"/>
</dbReference>
<dbReference type="CDD" id="cd22139">
    <property type="entry name" value="F-box_unchar"/>
    <property type="match status" value="1"/>
</dbReference>
<dbReference type="InterPro" id="IPR006047">
    <property type="entry name" value="GH13_cat_dom"/>
</dbReference>
<proteinExistence type="predicted"/>
<evidence type="ECO:0000313" key="4">
    <source>
        <dbReference type="EMBL" id="VDO64368.1"/>
    </source>
</evidence>
<dbReference type="InterPro" id="IPR032675">
    <property type="entry name" value="LRR_dom_sf"/>
</dbReference>
<dbReference type="Proteomes" id="UP000277204">
    <property type="component" value="Unassembled WGS sequence"/>
</dbReference>
<dbReference type="SMART" id="SM00256">
    <property type="entry name" value="FBOX"/>
    <property type="match status" value="1"/>
</dbReference>
<feature type="compositionally biased region" description="Basic residues" evidence="1">
    <location>
        <begin position="1268"/>
        <end position="1279"/>
    </location>
</feature>
<dbReference type="InterPro" id="IPR001810">
    <property type="entry name" value="F-box_dom"/>
</dbReference>
<accession>A0A3P8AIR5</accession>
<feature type="region of interest" description="Disordered" evidence="1">
    <location>
        <begin position="1103"/>
        <end position="1137"/>
    </location>
</feature>
<feature type="compositionally biased region" description="Basic residues" evidence="1">
    <location>
        <begin position="1113"/>
        <end position="1126"/>
    </location>
</feature>
<dbReference type="PROSITE" id="PS50181">
    <property type="entry name" value="FBOX"/>
    <property type="match status" value="1"/>
</dbReference>
<name>A0A3P8AIR5_9TREM</name>
<feature type="compositionally biased region" description="Basic and acidic residues" evidence="1">
    <location>
        <begin position="1258"/>
        <end position="1267"/>
    </location>
</feature>
<sequence>MGFYFFGLLAACIVYIVVGQKCPSVPKLPFWKSTVGYWLDVFAFKDSSGDLVGDLNGLTSEVDYIKTVVGAGYVILGPITKGFYTNSYNTLGLVEEYEQLDEAVGTMDDFRALLKQFHKKDIKVILTFDFNAISISHKWITENNVKLTLFDDDFKKKLSSTWFENCPNSQLYGNGSVRFVESFMQMISETIACSMYNIIYRLLAVNSGYTGCGVGDNPDPMLMFKDVADMIISREFVSGRGEKERELTFKQTALQKYLTYTDSDKETLGLTTSTVHIPPYGDTLQLATTLLLPGLPVIYYGTEIDVNRVNLQYIPERLDVSPCLVMQFGGFGNSVCNTNVHVIATNIKSCNSDSTESSIYDYDLSLSTIAIDSEESKSSSELNEIQNSSETTVPNQPIYQNSHAIVPGMTFPNDSHISDEISYKSEENMLNEPIHYQKPEAVMIDANFPNDPLLCNDILSPFHENISVESNPDVICIAYPHNAFAPCEKLVQSKARILNELGFDYNSDDFISTVGELAEGNDKSVLRLVQKLVALRQNRSIKWGTIEQINIDQVSDFTAYILDKFRLDYEDGIQWTARMKLDNLDFKDDLALLSQTQQQIQEKTTNLAVASEVESVSHAEAFARKARGFPTFIVILVKYFKEDYFSDLTSVCSSITPNVIYPSHPQLLVDNALSTSKIFIPKLIYSSYILVFEYTCSELTSLYASLYLPIMDGNLSVLYPDCNILQFDSVNDNLMNYPRLYSNSCGLTSSAYLNEFQNVKEDPQDFTQKHMSSRKTFTCPKCNSVCSKDSNWCSSCGELLIGAEVCSPGEPKFISNESPKTQTNMMDSSNPLSNISSSVPISFNMSCENATHSPNLVAYPCQPILPVATDVAFSLPSCLASAFSPGNLNTHNSEWSSSSFSPSKHFDQLRHNKANIPFCVPVDPSFSRYKNFGILQNASTDQKQYQVVKNNEYIDPCNFKLYPKENGFNQSILWNSKHFNDNKSCSQFPHLFTNVSDYRHRRTSGPGMQNKLTNDHSSLENAYHANSIPSSYHLTTNTSPMNLLINTSQGQYTLSDNWWNNSSASQIVADLLRETQISVSANTNIPPKSALYQPWQYQEMIPSASKSPSAPRKGVRMRGGYCRRKHPSECSRTQPNNLTSIQNPAICRARSFSSDFEDNNNGGTHSLKLQLNPNWQSSRTAWSAHDPAVLKKKPAAYLRASYSQGNVASVQLECNTNMKLNSNSQPDKSQQLPLSCSNSKSCSQKVKSNNTTGSSPDNRLEWNDTHTKSNRCHHHPPRRNRRYISKSLSVCMDGTTTNSPVASILNEGIPTNVHANKISEPKNEFITSNWLLLPDELWLEVLRYLSPVDRVRVAQTCRHLSRLSMDRSLWRVIHLHRQHHLTDADLVRIGNLKPKELRFTYCRGDGLTATGE</sequence>
<feature type="region of interest" description="Disordered" evidence="1">
    <location>
        <begin position="1219"/>
        <end position="1279"/>
    </location>
</feature>
<dbReference type="Pfam" id="PF12937">
    <property type="entry name" value="F-box-like"/>
    <property type="match status" value="1"/>
</dbReference>
<dbReference type="InterPro" id="IPR036047">
    <property type="entry name" value="F-box-like_dom_sf"/>
</dbReference>
<dbReference type="PANTHER" id="PTHR10357:SF179">
    <property type="entry name" value="NEUTRAL AND BASIC AMINO ACID TRANSPORT PROTEIN RBAT"/>
    <property type="match status" value="1"/>
</dbReference>
<dbReference type="SUPFAM" id="SSF51445">
    <property type="entry name" value="(Trans)glycosidases"/>
    <property type="match status" value="1"/>
</dbReference>
<keyword evidence="5" id="KW-1185">Reference proteome</keyword>
<dbReference type="PANTHER" id="PTHR10357">
    <property type="entry name" value="ALPHA-AMYLASE FAMILY MEMBER"/>
    <property type="match status" value="1"/>
</dbReference>
<protein>
    <recommendedName>
        <fullName evidence="3">F-box domain-containing protein</fullName>
    </recommendedName>
</protein>
<keyword evidence="2" id="KW-0732">Signal</keyword>
<dbReference type="GO" id="GO:0004556">
    <property type="term" value="F:alpha-amylase activity"/>
    <property type="evidence" value="ECO:0007669"/>
    <property type="project" value="TreeGrafter"/>
</dbReference>
<dbReference type="Pfam" id="PF00128">
    <property type="entry name" value="Alpha-amylase"/>
    <property type="match status" value="1"/>
</dbReference>
<feature type="chain" id="PRO_5018152414" description="F-box domain-containing protein" evidence="2">
    <location>
        <begin position="20"/>
        <end position="1412"/>
    </location>
</feature>
<feature type="domain" description="F-box" evidence="3">
    <location>
        <begin position="1327"/>
        <end position="1373"/>
    </location>
</feature>